<dbReference type="InterPro" id="IPR013494">
    <property type="entry name" value="CHP02678"/>
</dbReference>
<gene>
    <name evidence="1" type="ORF">LKD81_13890</name>
</gene>
<protein>
    <submittedName>
        <fullName evidence="1">TIGR02678 family protein</fullName>
    </submittedName>
</protein>
<comment type="caution">
    <text evidence="1">The sequence shown here is derived from an EMBL/GenBank/DDBJ whole genome shotgun (WGS) entry which is preliminary data.</text>
</comment>
<evidence type="ECO:0000313" key="1">
    <source>
        <dbReference type="EMBL" id="MCC2232074.1"/>
    </source>
</evidence>
<proteinExistence type="predicted"/>
<keyword evidence="2" id="KW-1185">Reference proteome</keyword>
<dbReference type="AlphaFoldDB" id="A0AAE3JFE1"/>
<dbReference type="Pfam" id="PF09661">
    <property type="entry name" value="DUF2398"/>
    <property type="match status" value="1"/>
</dbReference>
<evidence type="ECO:0000313" key="2">
    <source>
        <dbReference type="Proteomes" id="UP001198182"/>
    </source>
</evidence>
<sequence>MNTLETLLDRRWILKSRDRDLYYQVKDDLGGIRKFVTEKLGYPLIVNPYLVKLEKLPAKPENWMGILEFEDKTEYIFFCLILMFLEESEEQFLLSTLTEYIQSNDRKEAVDWTIYSMRRHLIRVIKYCISCGILKQSDGNEENFARDEGSEVLYENPGVSRYFMKNFTQDIMTYQSPEDFLKEEWIGVDEDRGIVRRQRVYRQLLMTPGLYRDGENEEDFAYLRNQRNLITSDMEEFFDCELQVHKNSAFLVLGEECHMGRTFPEENTLSDIALLFAGILREQIEAERIVVPVSEQIILPREQFLMILEECRHRCGAGFPKKYRELTTGEFCREVMEYMEQIEWIQKDGNEIKIRSIAGKITGRYPKDFNGEEGGKREQQMAD</sequence>
<dbReference type="EMBL" id="JAJEQR010000049">
    <property type="protein sequence ID" value="MCC2232074.1"/>
    <property type="molecule type" value="Genomic_DNA"/>
</dbReference>
<dbReference type="NCBIfam" id="TIGR02678">
    <property type="entry name" value="TIGR02678 family protein"/>
    <property type="match status" value="1"/>
</dbReference>
<organism evidence="1 2">
    <name type="scientific">Hominifimenecus microfluidus</name>
    <dbReference type="NCBI Taxonomy" id="2885348"/>
    <lineage>
        <taxon>Bacteria</taxon>
        <taxon>Bacillati</taxon>
        <taxon>Bacillota</taxon>
        <taxon>Clostridia</taxon>
        <taxon>Lachnospirales</taxon>
        <taxon>Lachnospiraceae</taxon>
        <taxon>Hominifimenecus</taxon>
    </lineage>
</organism>
<accession>A0AAE3JFE1</accession>
<dbReference type="Proteomes" id="UP001198182">
    <property type="component" value="Unassembled WGS sequence"/>
</dbReference>
<name>A0AAE3JFE1_9FIRM</name>
<dbReference type="RefSeq" id="WP_308454559.1">
    <property type="nucleotide sequence ID" value="NZ_JAJEQR010000049.1"/>
</dbReference>
<reference evidence="1" key="1">
    <citation type="submission" date="2021-10" db="EMBL/GenBank/DDBJ databases">
        <title>Anaerobic single-cell dispensing facilitates the cultivation of human gut bacteria.</title>
        <authorList>
            <person name="Afrizal A."/>
        </authorList>
    </citation>
    <scope>NUCLEOTIDE SEQUENCE</scope>
    <source>
        <strain evidence="1">CLA-AA-H215</strain>
    </source>
</reference>